<evidence type="ECO:0000256" key="2">
    <source>
        <dbReference type="ARBA" id="ARBA00022448"/>
    </source>
</evidence>
<evidence type="ECO:0000256" key="9">
    <source>
        <dbReference type="SAM" id="Phobius"/>
    </source>
</evidence>
<dbReference type="GO" id="GO:0015421">
    <property type="term" value="F:ABC-type oligopeptide transporter activity"/>
    <property type="evidence" value="ECO:0007669"/>
    <property type="project" value="TreeGrafter"/>
</dbReference>
<dbReference type="AlphaFoldDB" id="A0A7W8FVW2"/>
<keyword evidence="8 9" id="KW-0472">Membrane</keyword>
<keyword evidence="4 9" id="KW-0812">Transmembrane</keyword>
<dbReference type="CDD" id="cd18548">
    <property type="entry name" value="ABC_6TM_Tm287_like"/>
    <property type="match status" value="1"/>
</dbReference>
<feature type="transmembrane region" description="Helical" evidence="9">
    <location>
        <begin position="154"/>
        <end position="180"/>
    </location>
</feature>
<dbReference type="SUPFAM" id="SSF90123">
    <property type="entry name" value="ABC transporter transmembrane region"/>
    <property type="match status" value="1"/>
</dbReference>
<keyword evidence="3" id="KW-1003">Cell membrane</keyword>
<name>A0A7W8FVW2_9FIRM</name>
<keyword evidence="6 12" id="KW-0067">ATP-binding</keyword>
<dbReference type="InterPro" id="IPR003593">
    <property type="entry name" value="AAA+_ATPase"/>
</dbReference>
<dbReference type="FunFam" id="3.40.50.300:FF:000854">
    <property type="entry name" value="Multidrug ABC transporter ATP-binding protein"/>
    <property type="match status" value="1"/>
</dbReference>
<evidence type="ECO:0000256" key="5">
    <source>
        <dbReference type="ARBA" id="ARBA00022741"/>
    </source>
</evidence>
<proteinExistence type="predicted"/>
<dbReference type="Gene3D" id="1.20.1560.10">
    <property type="entry name" value="ABC transporter type 1, transmembrane domain"/>
    <property type="match status" value="1"/>
</dbReference>
<dbReference type="Gene3D" id="3.40.50.300">
    <property type="entry name" value="P-loop containing nucleotide triphosphate hydrolases"/>
    <property type="match status" value="1"/>
</dbReference>
<keyword evidence="13" id="KW-1185">Reference proteome</keyword>
<keyword evidence="2" id="KW-0813">Transport</keyword>
<evidence type="ECO:0000256" key="8">
    <source>
        <dbReference type="ARBA" id="ARBA00023136"/>
    </source>
</evidence>
<dbReference type="InterPro" id="IPR017871">
    <property type="entry name" value="ABC_transporter-like_CS"/>
</dbReference>
<dbReference type="InterPro" id="IPR039421">
    <property type="entry name" value="Type_1_exporter"/>
</dbReference>
<dbReference type="SUPFAM" id="SSF52540">
    <property type="entry name" value="P-loop containing nucleoside triphosphate hydrolases"/>
    <property type="match status" value="1"/>
</dbReference>
<feature type="domain" description="ABC transporter" evidence="10">
    <location>
        <begin position="338"/>
        <end position="576"/>
    </location>
</feature>
<dbReference type="InterPro" id="IPR036640">
    <property type="entry name" value="ABC1_TM_sf"/>
</dbReference>
<evidence type="ECO:0000256" key="7">
    <source>
        <dbReference type="ARBA" id="ARBA00022989"/>
    </source>
</evidence>
<feature type="transmembrane region" description="Helical" evidence="9">
    <location>
        <begin position="12"/>
        <end position="29"/>
    </location>
</feature>
<dbReference type="PANTHER" id="PTHR43394:SF1">
    <property type="entry name" value="ATP-BINDING CASSETTE SUB-FAMILY B MEMBER 10, MITOCHONDRIAL"/>
    <property type="match status" value="1"/>
</dbReference>
<reference evidence="12 13" key="1">
    <citation type="submission" date="2020-08" db="EMBL/GenBank/DDBJ databases">
        <title>Genomic Encyclopedia of Type Strains, Phase IV (KMG-IV): sequencing the most valuable type-strain genomes for metagenomic binning, comparative biology and taxonomic classification.</title>
        <authorList>
            <person name="Goeker M."/>
        </authorList>
    </citation>
    <scope>NUCLEOTIDE SEQUENCE [LARGE SCALE GENOMIC DNA]</scope>
    <source>
        <strain evidence="12 13">DSM 25799</strain>
    </source>
</reference>
<comment type="subcellular location">
    <subcellularLocation>
        <location evidence="1">Cell membrane</location>
        <topology evidence="1">Multi-pass membrane protein</topology>
    </subcellularLocation>
</comment>
<dbReference type="RefSeq" id="WP_183327477.1">
    <property type="nucleotide sequence ID" value="NZ_JACHHK010000002.1"/>
</dbReference>
<dbReference type="PROSITE" id="PS50893">
    <property type="entry name" value="ABC_TRANSPORTER_2"/>
    <property type="match status" value="1"/>
</dbReference>
<accession>A0A7W8FVW2</accession>
<evidence type="ECO:0000313" key="12">
    <source>
        <dbReference type="EMBL" id="MBB5182636.1"/>
    </source>
</evidence>
<dbReference type="PANTHER" id="PTHR43394">
    <property type="entry name" value="ATP-DEPENDENT PERMEASE MDL1, MITOCHONDRIAL"/>
    <property type="match status" value="1"/>
</dbReference>
<evidence type="ECO:0000256" key="6">
    <source>
        <dbReference type="ARBA" id="ARBA00022840"/>
    </source>
</evidence>
<dbReference type="InterPro" id="IPR011527">
    <property type="entry name" value="ABC1_TM_dom"/>
</dbReference>
<evidence type="ECO:0000313" key="13">
    <source>
        <dbReference type="Proteomes" id="UP000539953"/>
    </source>
</evidence>
<dbReference type="EMBL" id="JACHHK010000002">
    <property type="protein sequence ID" value="MBB5182636.1"/>
    <property type="molecule type" value="Genomic_DNA"/>
</dbReference>
<feature type="transmembrane region" description="Helical" evidence="9">
    <location>
        <begin position="285"/>
        <end position="303"/>
    </location>
</feature>
<dbReference type="InterPro" id="IPR027417">
    <property type="entry name" value="P-loop_NTPase"/>
</dbReference>
<gene>
    <name evidence="12" type="ORF">HNQ47_000655</name>
</gene>
<dbReference type="PROSITE" id="PS50929">
    <property type="entry name" value="ABC_TM1F"/>
    <property type="match status" value="1"/>
</dbReference>
<feature type="domain" description="ABC transmembrane type-1" evidence="11">
    <location>
        <begin position="17"/>
        <end position="305"/>
    </location>
</feature>
<feature type="transmembrane region" description="Helical" evidence="9">
    <location>
        <begin position="246"/>
        <end position="265"/>
    </location>
</feature>
<sequence length="586" mass="64738">MLKILKYLKKKEWMYAAFCVFFIVIQVWLDLKLPDYMSEITTLVETAGSAMSDILSAGRGMIACAIGSMAASIVTGFFAAKTAAGLSRTLRELVYNKTLDFSMQEVHKFSADSLINRTTNDVTQIQTLVSMGLQAIIKAPILAVWAIVKIAGKSWQWTLATAIAVIILIIVLAITLVIAVPRFQKVQKLNDRLNTVTREQVSGIRVVRAYNAEQYQENKFDEQNEIITDNNTIANRVMALMSPTMTLLNSGLTLAVYWIGAYLIVAASAMNKLAIFSDMVVFSNYAMQIIMAFMLLNMIFILLPRAQVSADRIVEVLNTPVSIKDGEQTAASEESGTIEFKDVSFRYPEAGGNVLEHLSFKVNKGETCALIGATGSGKTTAVNLIPRFYDVSDGEVLVDGINVKEYKQKDLRNKIGYCSQKAKLFSGTVKSNILFGENDKPAGTDEDVKNAMSISKADEFVEKMHDGTDSAIAQNGTNVSGGQKQRISIARAVARKPEIFIFDDSFSALDYKTDREVRRQLSEKTADATKIIVAQRISTIRDADQILVLEHGKIVGKGEHDELMKNCKVYQEIALSQLSKEELEDA</sequence>
<dbReference type="GO" id="GO:0005524">
    <property type="term" value="F:ATP binding"/>
    <property type="evidence" value="ECO:0007669"/>
    <property type="project" value="UniProtKB-KW"/>
</dbReference>
<evidence type="ECO:0000256" key="1">
    <source>
        <dbReference type="ARBA" id="ARBA00004651"/>
    </source>
</evidence>
<feature type="transmembrane region" description="Helical" evidence="9">
    <location>
        <begin position="127"/>
        <end position="148"/>
    </location>
</feature>
<dbReference type="Pfam" id="PF00005">
    <property type="entry name" value="ABC_tran"/>
    <property type="match status" value="1"/>
</dbReference>
<dbReference type="GO" id="GO:0005886">
    <property type="term" value="C:plasma membrane"/>
    <property type="evidence" value="ECO:0007669"/>
    <property type="project" value="UniProtKB-SubCell"/>
</dbReference>
<evidence type="ECO:0000256" key="3">
    <source>
        <dbReference type="ARBA" id="ARBA00022475"/>
    </source>
</evidence>
<comment type="caution">
    <text evidence="12">The sequence shown here is derived from an EMBL/GenBank/DDBJ whole genome shotgun (WGS) entry which is preliminary data.</text>
</comment>
<organism evidence="12 13">
    <name type="scientific">Catenisphaera adipataccumulans</name>
    <dbReference type="NCBI Taxonomy" id="700500"/>
    <lineage>
        <taxon>Bacteria</taxon>
        <taxon>Bacillati</taxon>
        <taxon>Bacillota</taxon>
        <taxon>Erysipelotrichia</taxon>
        <taxon>Erysipelotrichales</taxon>
        <taxon>Erysipelotrichaceae</taxon>
        <taxon>Catenisphaera</taxon>
    </lineage>
</organism>
<keyword evidence="5" id="KW-0547">Nucleotide-binding</keyword>
<keyword evidence="7 9" id="KW-1133">Transmembrane helix</keyword>
<feature type="transmembrane region" description="Helical" evidence="9">
    <location>
        <begin position="60"/>
        <end position="80"/>
    </location>
</feature>
<dbReference type="GO" id="GO:0016887">
    <property type="term" value="F:ATP hydrolysis activity"/>
    <property type="evidence" value="ECO:0007669"/>
    <property type="project" value="InterPro"/>
</dbReference>
<dbReference type="Proteomes" id="UP000539953">
    <property type="component" value="Unassembled WGS sequence"/>
</dbReference>
<evidence type="ECO:0000259" key="11">
    <source>
        <dbReference type="PROSITE" id="PS50929"/>
    </source>
</evidence>
<evidence type="ECO:0000259" key="10">
    <source>
        <dbReference type="PROSITE" id="PS50893"/>
    </source>
</evidence>
<evidence type="ECO:0000256" key="4">
    <source>
        <dbReference type="ARBA" id="ARBA00022692"/>
    </source>
</evidence>
<dbReference type="SMART" id="SM00382">
    <property type="entry name" value="AAA"/>
    <property type="match status" value="1"/>
</dbReference>
<protein>
    <submittedName>
        <fullName evidence="12">ATP-binding cassette subfamily B protein</fullName>
    </submittedName>
</protein>
<dbReference type="InterPro" id="IPR003439">
    <property type="entry name" value="ABC_transporter-like_ATP-bd"/>
</dbReference>
<dbReference type="PROSITE" id="PS00211">
    <property type="entry name" value="ABC_TRANSPORTER_1"/>
    <property type="match status" value="1"/>
</dbReference>
<dbReference type="Pfam" id="PF00664">
    <property type="entry name" value="ABC_membrane"/>
    <property type="match status" value="1"/>
</dbReference>